<dbReference type="EMBL" id="SORZ01000001">
    <property type="protein sequence ID" value="TPW35713.1"/>
    <property type="molecule type" value="Genomic_DNA"/>
</dbReference>
<dbReference type="SMART" id="SM00564">
    <property type="entry name" value="PQQ"/>
    <property type="match status" value="4"/>
</dbReference>
<accession>A0A506URK3</accession>
<dbReference type="InterPro" id="IPR018391">
    <property type="entry name" value="PQQ_b-propeller_rpt"/>
</dbReference>
<comment type="caution">
    <text evidence="2">The sequence shown here is derived from an EMBL/GenBank/DDBJ whole genome shotgun (WGS) entry which is preliminary data.</text>
</comment>
<evidence type="ECO:0000259" key="1">
    <source>
        <dbReference type="Pfam" id="PF13360"/>
    </source>
</evidence>
<dbReference type="Pfam" id="PF13360">
    <property type="entry name" value="PQQ_2"/>
    <property type="match status" value="1"/>
</dbReference>
<evidence type="ECO:0000313" key="2">
    <source>
        <dbReference type="EMBL" id="TPW35713.1"/>
    </source>
</evidence>
<keyword evidence="3" id="KW-1185">Reference proteome</keyword>
<dbReference type="Gene3D" id="2.130.10.10">
    <property type="entry name" value="YVTN repeat-like/Quinoprotein amine dehydrogenase"/>
    <property type="match status" value="1"/>
</dbReference>
<feature type="domain" description="Pyrrolo-quinoline quinone repeat" evidence="1">
    <location>
        <begin position="147"/>
        <end position="390"/>
    </location>
</feature>
<dbReference type="AlphaFoldDB" id="A0A506URK3"/>
<dbReference type="SUPFAM" id="SSF50998">
    <property type="entry name" value="Quinoprotein alcohol dehydrogenase-like"/>
    <property type="match status" value="1"/>
</dbReference>
<protein>
    <submittedName>
        <fullName evidence="2">Dehydrogenase</fullName>
    </submittedName>
</protein>
<dbReference type="InterPro" id="IPR015943">
    <property type="entry name" value="WD40/YVTN_repeat-like_dom_sf"/>
</dbReference>
<gene>
    <name evidence="2" type="ORF">E3202_01810</name>
</gene>
<proteinExistence type="predicted"/>
<evidence type="ECO:0000313" key="3">
    <source>
        <dbReference type="Proteomes" id="UP000315037"/>
    </source>
</evidence>
<dbReference type="Proteomes" id="UP000315037">
    <property type="component" value="Unassembled WGS sequence"/>
</dbReference>
<name>A0A506URK3_9PROT</name>
<dbReference type="PANTHER" id="PTHR34512:SF30">
    <property type="entry name" value="OUTER MEMBRANE PROTEIN ASSEMBLY FACTOR BAMB"/>
    <property type="match status" value="1"/>
</dbReference>
<organism evidence="2 3">
    <name type="scientific">Oecophyllibacter saccharovorans</name>
    <dbReference type="NCBI Taxonomy" id="2558360"/>
    <lineage>
        <taxon>Bacteria</taxon>
        <taxon>Pseudomonadati</taxon>
        <taxon>Pseudomonadota</taxon>
        <taxon>Alphaproteobacteria</taxon>
        <taxon>Acetobacterales</taxon>
        <taxon>Acetobacteraceae</taxon>
        <taxon>Oecophyllibacter</taxon>
    </lineage>
</organism>
<dbReference type="InterPro" id="IPR002372">
    <property type="entry name" value="PQQ_rpt_dom"/>
</dbReference>
<dbReference type="PANTHER" id="PTHR34512">
    <property type="entry name" value="CELL SURFACE PROTEIN"/>
    <property type="match status" value="1"/>
</dbReference>
<dbReference type="OrthoDB" id="5290752at2"/>
<sequence length="473" mass="50893">MSHRSVSKSADSALKLSEGLGRRALLRIATSGAALASLSACGIFDDDEAKPILPGKRIDILSTGAGLQVAPNQTEPVVLPPVEDVTSWPQQGRISSHLAVNGSWSGTKLLWSRSIGDEVDPFDLLSTVFFFPNDRGYLQSPPVVGDGRIYTVDARGHVRCWTWPKMNLVWHREPAKHTRSPNLGGGIALDGDALYIVDGVSQVMAVDAATGHTKWKVPVSTPGRSAPTVNEGIVVFTTIDDHLYALDAATGQQLWSHPASVVHTQIFGQGAPAFVDGVVVAGFGSGELVAFRARSGEIIWSDSLGGQNGLGARLDFACVRGAPVIVDGTVYAISMSQVMVAIDIRSGRRLWEREVSGQDPLCVCGDWLFVVSLDQQLACVHRLTGQVRWMTQLRRFVHRKRQKGAIFWVGPLLVANKIVCFSSAPEYGMTVVDAQTGKIELEHDIPSSCQVQPIVCDGKVLALGQDGVLRAYG</sequence>
<reference evidence="2 3" key="1">
    <citation type="submission" date="2019-03" db="EMBL/GenBank/DDBJ databases">
        <title>The complete genome sequence of Neokomagataea sp. Jb2 NBRC113641.</title>
        <authorList>
            <person name="Chua K.-O."/>
            <person name="Chan K.-G."/>
            <person name="See-Too W.-S."/>
        </authorList>
    </citation>
    <scope>NUCLEOTIDE SEQUENCE [LARGE SCALE GENOMIC DNA]</scope>
    <source>
        <strain evidence="2 3">Jb2</strain>
    </source>
</reference>
<dbReference type="RefSeq" id="WP_141450674.1">
    <property type="nucleotide sequence ID" value="NZ_CP038143.1"/>
</dbReference>
<dbReference type="InterPro" id="IPR011047">
    <property type="entry name" value="Quinoprotein_ADH-like_sf"/>
</dbReference>